<evidence type="ECO:0000313" key="5">
    <source>
        <dbReference type="Proteomes" id="UP001549320"/>
    </source>
</evidence>
<dbReference type="PANTHER" id="PTHR34853">
    <property type="match status" value="1"/>
</dbReference>
<dbReference type="Gene3D" id="3.40.50.1820">
    <property type="entry name" value="alpha/beta hydrolase"/>
    <property type="match status" value="1"/>
</dbReference>
<comment type="caution">
    <text evidence="4">The sequence shown here is derived from an EMBL/GenBank/DDBJ whole genome shotgun (WGS) entry which is preliminary data.</text>
</comment>
<evidence type="ECO:0000256" key="1">
    <source>
        <dbReference type="SAM" id="MobiDB-lite"/>
    </source>
</evidence>
<dbReference type="InterPro" id="IPR005152">
    <property type="entry name" value="Lipase_secreted"/>
</dbReference>
<feature type="compositionally biased region" description="Pro residues" evidence="1">
    <location>
        <begin position="37"/>
        <end position="81"/>
    </location>
</feature>
<gene>
    <name evidence="4" type="ORF">ABIE13_003942</name>
</gene>
<dbReference type="InterPro" id="IPR022742">
    <property type="entry name" value="Hydrolase_4"/>
</dbReference>
<keyword evidence="5" id="KW-1185">Reference proteome</keyword>
<dbReference type="Proteomes" id="UP001549320">
    <property type="component" value="Unassembled WGS sequence"/>
</dbReference>
<name>A0ABV2QCQ2_9BURK</name>
<dbReference type="PANTHER" id="PTHR34853:SF1">
    <property type="entry name" value="LIPASE 5"/>
    <property type="match status" value="1"/>
</dbReference>
<evidence type="ECO:0000259" key="3">
    <source>
        <dbReference type="Pfam" id="PF12146"/>
    </source>
</evidence>
<dbReference type="RefSeq" id="WP_354446377.1">
    <property type="nucleotide sequence ID" value="NZ_JBEPSH010000007.1"/>
</dbReference>
<feature type="chain" id="PRO_5046554099" evidence="2">
    <location>
        <begin position="27"/>
        <end position="437"/>
    </location>
</feature>
<dbReference type="Pfam" id="PF12146">
    <property type="entry name" value="Hydrolase_4"/>
    <property type="match status" value="1"/>
</dbReference>
<evidence type="ECO:0000313" key="4">
    <source>
        <dbReference type="EMBL" id="MET4578826.1"/>
    </source>
</evidence>
<dbReference type="SUPFAM" id="SSF53474">
    <property type="entry name" value="alpha/beta-Hydrolases"/>
    <property type="match status" value="1"/>
</dbReference>
<keyword evidence="2" id="KW-0732">Signal</keyword>
<feature type="region of interest" description="Disordered" evidence="1">
    <location>
        <begin position="30"/>
        <end position="86"/>
    </location>
</feature>
<dbReference type="PROSITE" id="PS51257">
    <property type="entry name" value="PROKAR_LIPOPROTEIN"/>
    <property type="match status" value="1"/>
</dbReference>
<sequence>MQISPSRLTRLTRWCALVAVSTSLVACGGGGSDDLAPPAPAPSPTPAPGPAPAPSPTPAPAPTPAPTPAPAPVPTPPPMPAPEERGGLQSAQFVNTLTAAQVQAALAASRLGPDTTAVARYDVSNYRITYTTTDKDGRRVAASGLVSVPIKAAGATSPVLSYQHATIFRNDEAPSIRTEPGEPPMVLASQGYIVVSPDYVGFGSTRGQEHPYLLAEATANSVVDLLVAAQSWRWQERVADNGQLFLAGYSEGGYATMAAHRALQSAGSNGWLTQQVAASVPGAGPYDVQFTLDELRDGLPGWLRALFNPGSLSRAPESVRNEVRRMLVAQLFPDDADVAYQTLFIDRYLADDQQAIAREHSVHLGWAPQAPVYLFHGQNDRTVPYGASVKALQALRNAGGANVSLTDCTTADRGHLGCVPEYFEYTMSRLRQLARDL</sequence>
<feature type="domain" description="Serine aminopeptidase S33" evidence="3">
    <location>
        <begin position="187"/>
        <end position="397"/>
    </location>
</feature>
<protein>
    <submittedName>
        <fullName evidence="4">Pimeloyl-ACP methyl ester carboxylesterase</fullName>
    </submittedName>
</protein>
<dbReference type="EMBL" id="JBEPSH010000007">
    <property type="protein sequence ID" value="MET4578826.1"/>
    <property type="molecule type" value="Genomic_DNA"/>
</dbReference>
<reference evidence="4 5" key="1">
    <citation type="submission" date="2024-06" db="EMBL/GenBank/DDBJ databases">
        <title>Sorghum-associated microbial communities from plants grown in Nebraska, USA.</title>
        <authorList>
            <person name="Schachtman D."/>
        </authorList>
    </citation>
    <scope>NUCLEOTIDE SEQUENCE [LARGE SCALE GENOMIC DNA]</scope>
    <source>
        <strain evidence="4 5">2709</strain>
    </source>
</reference>
<dbReference type="InterPro" id="IPR029058">
    <property type="entry name" value="AB_hydrolase_fold"/>
</dbReference>
<accession>A0ABV2QCQ2</accession>
<feature type="signal peptide" evidence="2">
    <location>
        <begin position="1"/>
        <end position="26"/>
    </location>
</feature>
<organism evidence="4 5">
    <name type="scientific">Ottowia thiooxydans</name>
    <dbReference type="NCBI Taxonomy" id="219182"/>
    <lineage>
        <taxon>Bacteria</taxon>
        <taxon>Pseudomonadati</taxon>
        <taxon>Pseudomonadota</taxon>
        <taxon>Betaproteobacteria</taxon>
        <taxon>Burkholderiales</taxon>
        <taxon>Comamonadaceae</taxon>
        <taxon>Ottowia</taxon>
    </lineage>
</organism>
<evidence type="ECO:0000256" key="2">
    <source>
        <dbReference type="SAM" id="SignalP"/>
    </source>
</evidence>
<proteinExistence type="predicted"/>